<gene>
    <name evidence="8" type="primary">alr</name>
    <name evidence="8" type="ORF">E0L93_13255</name>
</gene>
<proteinExistence type="inferred from homology"/>
<dbReference type="GO" id="GO:0030632">
    <property type="term" value="P:D-alanine biosynthetic process"/>
    <property type="evidence" value="ECO:0007669"/>
    <property type="project" value="UniProtKB-UniRule"/>
</dbReference>
<comment type="similarity">
    <text evidence="4">Belongs to the alanine racemase family.</text>
</comment>
<dbReference type="UniPathway" id="UPA00042">
    <property type="reaction ID" value="UER00497"/>
</dbReference>
<comment type="cofactor">
    <cofactor evidence="1 4 5">
        <name>pyridoxal 5'-phosphate</name>
        <dbReference type="ChEBI" id="CHEBI:597326"/>
    </cofactor>
</comment>
<comment type="caution">
    <text evidence="8">The sequence shown here is derived from an EMBL/GenBank/DDBJ whole genome shotgun (WGS) entry which is preliminary data.</text>
</comment>
<comment type="function">
    <text evidence="4">Catalyzes the interconversion of L-alanine and D-alanine. May also act on other amino acids.</text>
</comment>
<dbReference type="InterPro" id="IPR029066">
    <property type="entry name" value="PLP-binding_barrel"/>
</dbReference>
<feature type="binding site" evidence="4 6">
    <location>
        <position position="301"/>
    </location>
    <ligand>
        <name>substrate</name>
    </ligand>
</feature>
<evidence type="ECO:0000313" key="8">
    <source>
        <dbReference type="EMBL" id="TCJ15118.1"/>
    </source>
</evidence>
<dbReference type="PANTHER" id="PTHR30511">
    <property type="entry name" value="ALANINE RACEMASE"/>
    <property type="match status" value="1"/>
</dbReference>
<name>A0A4R1BDP7_9ACTN</name>
<evidence type="ECO:0000256" key="1">
    <source>
        <dbReference type="ARBA" id="ARBA00001933"/>
    </source>
</evidence>
<dbReference type="InterPro" id="IPR009006">
    <property type="entry name" value="Ala_racemase/Decarboxylase_C"/>
</dbReference>
<dbReference type="GO" id="GO:0008784">
    <property type="term" value="F:alanine racemase activity"/>
    <property type="evidence" value="ECO:0007669"/>
    <property type="project" value="UniProtKB-UniRule"/>
</dbReference>
<evidence type="ECO:0000259" key="7">
    <source>
        <dbReference type="SMART" id="SM01005"/>
    </source>
</evidence>
<dbReference type="SUPFAM" id="SSF51419">
    <property type="entry name" value="PLP-binding barrel"/>
    <property type="match status" value="1"/>
</dbReference>
<dbReference type="FunFam" id="3.20.20.10:FF:000002">
    <property type="entry name" value="Alanine racemase"/>
    <property type="match status" value="1"/>
</dbReference>
<dbReference type="GO" id="GO:0005829">
    <property type="term" value="C:cytosol"/>
    <property type="evidence" value="ECO:0007669"/>
    <property type="project" value="TreeGrafter"/>
</dbReference>
<feature type="active site" description="Proton acceptor; specific for D-alanine" evidence="4">
    <location>
        <position position="37"/>
    </location>
</feature>
<dbReference type="EMBL" id="SKBU01000028">
    <property type="protein sequence ID" value="TCJ15118.1"/>
    <property type="molecule type" value="Genomic_DNA"/>
</dbReference>
<organism evidence="8 9">
    <name type="scientific">Rubrobacter taiwanensis</name>
    <dbReference type="NCBI Taxonomy" id="185139"/>
    <lineage>
        <taxon>Bacteria</taxon>
        <taxon>Bacillati</taxon>
        <taxon>Actinomycetota</taxon>
        <taxon>Rubrobacteria</taxon>
        <taxon>Rubrobacterales</taxon>
        <taxon>Rubrobacteraceae</taxon>
        <taxon>Rubrobacter</taxon>
    </lineage>
</organism>
<evidence type="ECO:0000256" key="4">
    <source>
        <dbReference type="HAMAP-Rule" id="MF_01201"/>
    </source>
</evidence>
<dbReference type="SMART" id="SM01005">
    <property type="entry name" value="Ala_racemase_C"/>
    <property type="match status" value="1"/>
</dbReference>
<feature type="active site" description="Proton acceptor; specific for L-alanine" evidence="4">
    <location>
        <position position="253"/>
    </location>
</feature>
<dbReference type="InterPro" id="IPR020622">
    <property type="entry name" value="Ala_racemase_pyridoxalP-BS"/>
</dbReference>
<evidence type="ECO:0000313" key="9">
    <source>
        <dbReference type="Proteomes" id="UP000295244"/>
    </source>
</evidence>
<dbReference type="PANTHER" id="PTHR30511:SF0">
    <property type="entry name" value="ALANINE RACEMASE, CATABOLIC-RELATED"/>
    <property type="match status" value="1"/>
</dbReference>
<dbReference type="Gene3D" id="2.40.37.10">
    <property type="entry name" value="Lyase, Ornithine Decarboxylase, Chain A, domain 1"/>
    <property type="match status" value="1"/>
</dbReference>
<protein>
    <recommendedName>
        <fullName evidence="4">Alanine racemase</fullName>
        <ecNumber evidence="4">5.1.1.1</ecNumber>
    </recommendedName>
</protein>
<dbReference type="AlphaFoldDB" id="A0A4R1BDP7"/>
<evidence type="ECO:0000256" key="2">
    <source>
        <dbReference type="ARBA" id="ARBA00022898"/>
    </source>
</evidence>
<comment type="pathway">
    <text evidence="4">Amino-acid biosynthesis; D-alanine biosynthesis; D-alanine from L-alanine: step 1/1.</text>
</comment>
<keyword evidence="3 4" id="KW-0413">Isomerase</keyword>
<reference evidence="8 9" key="1">
    <citation type="submission" date="2019-03" db="EMBL/GenBank/DDBJ databases">
        <title>Whole genome sequence of a novel Rubrobacter taiwanensis strain, isolated from Yellowstone National Park.</title>
        <authorList>
            <person name="Freed S."/>
            <person name="Ramaley R.F."/>
            <person name="Kyndt J.A."/>
        </authorList>
    </citation>
    <scope>NUCLEOTIDE SEQUENCE [LARGE SCALE GENOMIC DNA]</scope>
    <source>
        <strain evidence="8 9">Yellowstone</strain>
    </source>
</reference>
<dbReference type="OrthoDB" id="9813814at2"/>
<comment type="catalytic activity">
    <reaction evidence="4">
        <text>L-alanine = D-alanine</text>
        <dbReference type="Rhea" id="RHEA:20249"/>
        <dbReference type="ChEBI" id="CHEBI:57416"/>
        <dbReference type="ChEBI" id="CHEBI:57972"/>
        <dbReference type="EC" id="5.1.1.1"/>
    </reaction>
</comment>
<dbReference type="EC" id="5.1.1.1" evidence="4"/>
<evidence type="ECO:0000256" key="5">
    <source>
        <dbReference type="PIRSR" id="PIRSR600821-50"/>
    </source>
</evidence>
<keyword evidence="2 4" id="KW-0663">Pyridoxal phosphate</keyword>
<evidence type="ECO:0000256" key="3">
    <source>
        <dbReference type="ARBA" id="ARBA00023235"/>
    </source>
</evidence>
<dbReference type="SUPFAM" id="SSF50621">
    <property type="entry name" value="Alanine racemase C-terminal domain-like"/>
    <property type="match status" value="1"/>
</dbReference>
<dbReference type="Proteomes" id="UP000295244">
    <property type="component" value="Unassembled WGS sequence"/>
</dbReference>
<dbReference type="Pfam" id="PF01168">
    <property type="entry name" value="Ala_racemase_N"/>
    <property type="match status" value="1"/>
</dbReference>
<accession>A0A4R1BDP7</accession>
<feature type="modified residue" description="N6-(pyridoxal phosphate)lysine" evidence="4 5">
    <location>
        <position position="37"/>
    </location>
</feature>
<dbReference type="InterPro" id="IPR011079">
    <property type="entry name" value="Ala_racemase_C"/>
</dbReference>
<dbReference type="Pfam" id="PF00842">
    <property type="entry name" value="Ala_racemase_C"/>
    <property type="match status" value="1"/>
</dbReference>
<dbReference type="PRINTS" id="PR00992">
    <property type="entry name" value="ALARACEMASE"/>
</dbReference>
<dbReference type="PROSITE" id="PS00395">
    <property type="entry name" value="ALANINE_RACEMASE"/>
    <property type="match status" value="1"/>
</dbReference>
<dbReference type="Gene3D" id="3.20.20.10">
    <property type="entry name" value="Alanine racemase"/>
    <property type="match status" value="1"/>
</dbReference>
<sequence length="361" mass="39031">MTQGRTWAEIDLGAVRSNVRSILRRLRSGAELMAVVKADAYGHGAVRVAREALAAGASRLAVATPEEGVELRRAGISEPVLVFTDTPPEKFPLAAEYRLEVTAHSLPAARRIAGRPGLRAHLKVNTGMNRWGVSPEEAGEARKLLGERLAGVYTHVASADTDPETTRKQIERFESVLRAHPFSGALVHAANSAGTLWYPEAHYDCVRPGIALYGLHPLGDSGDPAGEGLRPALRLVSYVAQVRRLRPGDGVSYGLTFRAGEEMFAATVPVGYAEGYLRALSGRSRALIGGVRRPILGRVTMDAAVFAADESVSVGDEVVLLGEQGDERIPAEELAIWAGTINYEVTTRINPVRVERRYLRE</sequence>
<dbReference type="HAMAP" id="MF_01201">
    <property type="entry name" value="Ala_racemase"/>
    <property type="match status" value="1"/>
</dbReference>
<dbReference type="InterPro" id="IPR001608">
    <property type="entry name" value="Ala_racemase_N"/>
</dbReference>
<feature type="domain" description="Alanine racemase C-terminal" evidence="7">
    <location>
        <begin position="232"/>
        <end position="359"/>
    </location>
</feature>
<dbReference type="RefSeq" id="WP_132692562.1">
    <property type="nucleotide sequence ID" value="NZ_SKBU01000028.1"/>
</dbReference>
<dbReference type="CDD" id="cd00430">
    <property type="entry name" value="PLPDE_III_AR"/>
    <property type="match status" value="1"/>
</dbReference>
<feature type="binding site" evidence="4 6">
    <location>
        <position position="130"/>
    </location>
    <ligand>
        <name>substrate</name>
    </ligand>
</feature>
<keyword evidence="9" id="KW-1185">Reference proteome</keyword>
<dbReference type="InterPro" id="IPR000821">
    <property type="entry name" value="Ala_racemase"/>
</dbReference>
<dbReference type="GO" id="GO:0030170">
    <property type="term" value="F:pyridoxal phosphate binding"/>
    <property type="evidence" value="ECO:0007669"/>
    <property type="project" value="UniProtKB-UniRule"/>
</dbReference>
<dbReference type="NCBIfam" id="TIGR00492">
    <property type="entry name" value="alr"/>
    <property type="match status" value="1"/>
</dbReference>
<evidence type="ECO:0000256" key="6">
    <source>
        <dbReference type="PIRSR" id="PIRSR600821-52"/>
    </source>
</evidence>